<dbReference type="Proteomes" id="UP000188318">
    <property type="component" value="Unassembled WGS sequence"/>
</dbReference>
<feature type="compositionally biased region" description="Polar residues" evidence="1">
    <location>
        <begin position="920"/>
        <end position="937"/>
    </location>
</feature>
<feature type="region of interest" description="Disordered" evidence="1">
    <location>
        <begin position="995"/>
        <end position="1138"/>
    </location>
</feature>
<reference evidence="3" key="1">
    <citation type="journal article" date="2017" name="Genome Biol.">
        <title>Comparative genomics reveals high biological diversity and specific adaptations in the industrially and medically important fungal genus Aspergillus.</title>
        <authorList>
            <person name="de Vries R.P."/>
            <person name="Riley R."/>
            <person name="Wiebenga A."/>
            <person name="Aguilar-Osorio G."/>
            <person name="Amillis S."/>
            <person name="Uchima C.A."/>
            <person name="Anderluh G."/>
            <person name="Asadollahi M."/>
            <person name="Askin M."/>
            <person name="Barry K."/>
            <person name="Battaglia E."/>
            <person name="Bayram O."/>
            <person name="Benocci T."/>
            <person name="Braus-Stromeyer S.A."/>
            <person name="Caldana C."/>
            <person name="Canovas D."/>
            <person name="Cerqueira G.C."/>
            <person name="Chen F."/>
            <person name="Chen W."/>
            <person name="Choi C."/>
            <person name="Clum A."/>
            <person name="Dos Santos R.A."/>
            <person name="Damasio A.R."/>
            <person name="Diallinas G."/>
            <person name="Emri T."/>
            <person name="Fekete E."/>
            <person name="Flipphi M."/>
            <person name="Freyberg S."/>
            <person name="Gallo A."/>
            <person name="Gournas C."/>
            <person name="Habgood R."/>
            <person name="Hainaut M."/>
            <person name="Harispe M.L."/>
            <person name="Henrissat B."/>
            <person name="Hilden K.S."/>
            <person name="Hope R."/>
            <person name="Hossain A."/>
            <person name="Karabika E."/>
            <person name="Karaffa L."/>
            <person name="Karanyi Z."/>
            <person name="Krasevec N."/>
            <person name="Kuo A."/>
            <person name="Kusch H."/>
            <person name="LaButti K."/>
            <person name="Lagendijk E.L."/>
            <person name="Lapidus A."/>
            <person name="Levasseur A."/>
            <person name="Lindquist E."/>
            <person name="Lipzen A."/>
            <person name="Logrieco A.F."/>
            <person name="MacCabe A."/>
            <person name="Maekelae M.R."/>
            <person name="Malavazi I."/>
            <person name="Melin P."/>
            <person name="Meyer V."/>
            <person name="Mielnichuk N."/>
            <person name="Miskei M."/>
            <person name="Molnar A.P."/>
            <person name="Mule G."/>
            <person name="Ngan C.Y."/>
            <person name="Orejas M."/>
            <person name="Orosz E."/>
            <person name="Ouedraogo J.P."/>
            <person name="Overkamp K.M."/>
            <person name="Park H.-S."/>
            <person name="Perrone G."/>
            <person name="Piumi F."/>
            <person name="Punt P.J."/>
            <person name="Ram A.F."/>
            <person name="Ramon A."/>
            <person name="Rauscher S."/>
            <person name="Record E."/>
            <person name="Riano-Pachon D.M."/>
            <person name="Robert V."/>
            <person name="Roehrig J."/>
            <person name="Ruller R."/>
            <person name="Salamov A."/>
            <person name="Salih N.S."/>
            <person name="Samson R.A."/>
            <person name="Sandor E."/>
            <person name="Sanguinetti M."/>
            <person name="Schuetze T."/>
            <person name="Sepcic K."/>
            <person name="Shelest E."/>
            <person name="Sherlock G."/>
            <person name="Sophianopoulou V."/>
            <person name="Squina F.M."/>
            <person name="Sun H."/>
            <person name="Susca A."/>
            <person name="Todd R.B."/>
            <person name="Tsang A."/>
            <person name="Unkles S.E."/>
            <person name="van de Wiele N."/>
            <person name="van Rossen-Uffink D."/>
            <person name="Oliveira J.V."/>
            <person name="Vesth T.C."/>
            <person name="Visser J."/>
            <person name="Yu J.-H."/>
            <person name="Zhou M."/>
            <person name="Andersen M.R."/>
            <person name="Archer D.B."/>
            <person name="Baker S.E."/>
            <person name="Benoit I."/>
            <person name="Brakhage A.A."/>
            <person name="Braus G.H."/>
            <person name="Fischer R."/>
            <person name="Frisvad J.C."/>
            <person name="Goldman G.H."/>
            <person name="Houbraken J."/>
            <person name="Oakley B."/>
            <person name="Pocsi I."/>
            <person name="Scazzocchio C."/>
            <person name="Seiboth B."/>
            <person name="vanKuyk P.A."/>
            <person name="Wortman J."/>
            <person name="Dyer P.S."/>
            <person name="Grigoriev I.V."/>
        </authorList>
    </citation>
    <scope>NUCLEOTIDE SEQUENCE [LARGE SCALE GENOMIC DNA]</scope>
    <source>
        <strain evidence="3">ITEM 5010</strain>
    </source>
</reference>
<feature type="compositionally biased region" description="Polar residues" evidence="1">
    <location>
        <begin position="348"/>
        <end position="359"/>
    </location>
</feature>
<keyword evidence="3" id="KW-1185">Reference proteome</keyword>
<dbReference type="STRING" id="602072.A0A1R3RNR0"/>
<feature type="region of interest" description="Disordered" evidence="1">
    <location>
        <begin position="398"/>
        <end position="417"/>
    </location>
</feature>
<feature type="compositionally biased region" description="Basic and acidic residues" evidence="1">
    <location>
        <begin position="769"/>
        <end position="789"/>
    </location>
</feature>
<accession>A0A1R3RNR0</accession>
<evidence type="ECO:0008006" key="4">
    <source>
        <dbReference type="Google" id="ProtNLM"/>
    </source>
</evidence>
<evidence type="ECO:0000256" key="1">
    <source>
        <dbReference type="SAM" id="MobiDB-lite"/>
    </source>
</evidence>
<feature type="compositionally biased region" description="Polar residues" evidence="1">
    <location>
        <begin position="571"/>
        <end position="586"/>
    </location>
</feature>
<feature type="compositionally biased region" description="Basic and acidic residues" evidence="1">
    <location>
        <begin position="227"/>
        <end position="252"/>
    </location>
</feature>
<proteinExistence type="predicted"/>
<feature type="compositionally biased region" description="Polar residues" evidence="1">
    <location>
        <begin position="257"/>
        <end position="288"/>
    </location>
</feature>
<evidence type="ECO:0000313" key="3">
    <source>
        <dbReference type="Proteomes" id="UP000188318"/>
    </source>
</evidence>
<feature type="region of interest" description="Disordered" evidence="1">
    <location>
        <begin position="743"/>
        <end position="789"/>
    </location>
</feature>
<sequence>MGSTEIWITSALETCLAAYGRGPADTHQCEDDGSNIRFSIPAQYSALIYDWTEQAKTPILTLTDSKTQIEAILAQEALKEYREISPAHPLGRDVARGHYIQLLDFQVVLEYSTAEPKVHLYVQRFDIDWHRGKIKSAPQGRFVNKNPSVKRLMQHAFRSAKGPEPREVHSERFDDSFRSQAYQGTGSQDILISQIPSIALAVSPVPHISSIRTPRITNKLLEDAGMHFTPSDDRSLKRAVPESSNDKVHELGPKSAEQLQSRQHSVEITSASDFITPRRNSSATSAGKLSSFKKTGKSETPIQRLSTEREIPVDEDVVKIPLVTNSRQPVEDSNRVTTDNGTACLPSQGPSSDKPSLETTEPGENLGVSNPDPWHGMTKIRSRDVQIPKEQAELLEQHRRRWIPPSPGESTPQGHVPPWLLDQWNKIALRRSRIARDKQTMDVELEPLETHEPLPSHPSPIPQMDSDSEGEPLTSQWSSSPEQVPRSRQVLPEDSSPVRVRSLRKGAEPLDGKQAQPSGEQHNQLVNHDDTAQSEGTSQIPGRQDESDAESDDSVMDTSVPCPLGGDIQLFQLTSQSEQEITSSGPSLPGASIRGHVQVVETLDTNHRRHCSPDIATEDPGVQSRRPEQASSEAVKSSSQSRILNTYASSDSKGISSQDMPNPPRVDGGAVPHDIDIVGTQVSNGSLPTHDTTLYTTSDVVLDSSAPGAQEPNVSISVPGPRSQMSIDFSSYREMPSSILSEAGEEAPVDTEGQNTLPKHPTIQPLKRRASEMEHEELSPTKRTKVQRDLESTEKPVLVVVDRRQSYISHSSENLEAQKVYEKFRRDYPSYPGGFHHFVKVCSKLHAVRSEGHLQRSFLWDDFVIKNLEEYPRYLEKCLSADTKALSYEEFFASSYSRPSNKKRSLTAHGINISAAQYVPDNQDNSPDTDALPNKQSTSFTGSLVERFTNFHAHSFGPGTQGTQSDTDMDYMSCLMSSPTPQAKAKRAMDEPGDLTVMAGEPMDVDETERRSSNSSSKPESESRQEISPKSDGQAVGQQPITVEPMQPSETSASTSEFYYDIEEPAMDEDAPSVQLEQHLQSTVAESELDLHNTGSPMGQSLAVEVGQQSRLGPAGSLPTEHDQSQAEDLDPCIPESQTEETYTLGEQPMMVDLDSSIPESSSGMKFPSLDEQSRDIDLDSSIPESEAGRADRAIPEEAEALGLGQRSDSMVIRDSTESDLETESSHEDNAMVPELQYHPVSLPPDSEAGSDHEVEEDDMNNETHETASIELGEDTQAADAQSALDSESDAESVNENWFLSLRHLRPTGPVWSDDPNTPFKQWARADQAVLSERNRRGGAYLPLDEKGVIQRPGYRR</sequence>
<feature type="region of interest" description="Disordered" evidence="1">
    <location>
        <begin position="917"/>
        <end position="937"/>
    </location>
</feature>
<gene>
    <name evidence="2" type="ORF">ASPCADRAFT_5433</name>
</gene>
<dbReference type="VEuPathDB" id="FungiDB:ASPCADRAFT_5433"/>
<feature type="region of interest" description="Disordered" evidence="1">
    <location>
        <begin position="227"/>
        <end position="310"/>
    </location>
</feature>
<feature type="compositionally biased region" description="Polar residues" evidence="1">
    <location>
        <begin position="515"/>
        <end position="526"/>
    </location>
</feature>
<feature type="compositionally biased region" description="Polar residues" evidence="1">
    <location>
        <begin position="642"/>
        <end position="660"/>
    </location>
</feature>
<dbReference type="OrthoDB" id="3538943at2759"/>
<feature type="compositionally biased region" description="Acidic residues" evidence="1">
    <location>
        <begin position="1060"/>
        <end position="1071"/>
    </location>
</feature>
<dbReference type="EMBL" id="KV907499">
    <property type="protein sequence ID" value="OOF96100.1"/>
    <property type="molecule type" value="Genomic_DNA"/>
</dbReference>
<feature type="region of interest" description="Disordered" evidence="1">
    <location>
        <begin position="322"/>
        <end position="384"/>
    </location>
</feature>
<feature type="compositionally biased region" description="Basic and acidic residues" evidence="1">
    <location>
        <begin position="1019"/>
        <end position="1029"/>
    </location>
</feature>
<feature type="region of interest" description="Disordered" evidence="1">
    <location>
        <begin position="703"/>
        <end position="722"/>
    </location>
</feature>
<dbReference type="OMA" id="MNNETHE"/>
<evidence type="ECO:0000313" key="2">
    <source>
        <dbReference type="EMBL" id="OOF96100.1"/>
    </source>
</evidence>
<feature type="compositionally biased region" description="Polar residues" evidence="1">
    <location>
        <begin position="1075"/>
        <end position="1085"/>
    </location>
</feature>
<feature type="compositionally biased region" description="Basic and acidic residues" evidence="1">
    <location>
        <begin position="1187"/>
        <end position="1196"/>
    </location>
</feature>
<feature type="region of interest" description="Disordered" evidence="1">
    <location>
        <begin position="1154"/>
        <end position="1293"/>
    </location>
</feature>
<name>A0A1R3RNR0_ASPC5</name>
<feature type="compositionally biased region" description="Low complexity" evidence="1">
    <location>
        <begin position="629"/>
        <end position="641"/>
    </location>
</feature>
<organism evidence="2 3">
    <name type="scientific">Aspergillus carbonarius (strain ITEM 5010)</name>
    <dbReference type="NCBI Taxonomy" id="602072"/>
    <lineage>
        <taxon>Eukaryota</taxon>
        <taxon>Fungi</taxon>
        <taxon>Dikarya</taxon>
        <taxon>Ascomycota</taxon>
        <taxon>Pezizomycotina</taxon>
        <taxon>Eurotiomycetes</taxon>
        <taxon>Eurotiomycetidae</taxon>
        <taxon>Eurotiales</taxon>
        <taxon>Aspergillaceae</taxon>
        <taxon>Aspergillus</taxon>
        <taxon>Aspergillus subgen. Circumdati</taxon>
    </lineage>
</organism>
<protein>
    <recommendedName>
        <fullName evidence="4">Telomere replication protein EST3</fullName>
    </recommendedName>
</protein>
<feature type="compositionally biased region" description="Polar residues" evidence="1">
    <location>
        <begin position="1048"/>
        <end position="1057"/>
    </location>
</feature>
<feature type="region of interest" description="Disordered" evidence="1">
    <location>
        <begin position="605"/>
        <end position="673"/>
    </location>
</feature>
<feature type="compositionally biased region" description="Polar residues" evidence="1">
    <location>
        <begin position="473"/>
        <end position="482"/>
    </location>
</feature>
<feature type="region of interest" description="Disordered" evidence="1">
    <location>
        <begin position="438"/>
        <end position="593"/>
    </location>
</feature>